<evidence type="ECO:0000313" key="3">
    <source>
        <dbReference type="Proteomes" id="UP000778523"/>
    </source>
</evidence>
<dbReference type="RefSeq" id="WP_170020674.1">
    <property type="nucleotide sequence ID" value="NZ_JABCSC020000001.1"/>
</dbReference>
<name>A0ABX2IIL0_9RHOO</name>
<reference evidence="2 3" key="1">
    <citation type="submission" date="2020-06" db="EMBL/GenBank/DDBJ databases">
        <title>Draft genome of Uliginosibacterium sp. IMCC34675.</title>
        <authorList>
            <person name="Song J."/>
        </authorList>
    </citation>
    <scope>NUCLEOTIDE SEQUENCE [LARGE SCALE GENOMIC DNA]</scope>
    <source>
        <strain evidence="2 3">IMCC34675</strain>
    </source>
</reference>
<proteinExistence type="predicted"/>
<evidence type="ECO:0000313" key="2">
    <source>
        <dbReference type="EMBL" id="NSL54176.1"/>
    </source>
</evidence>
<dbReference type="Pfam" id="PF07238">
    <property type="entry name" value="PilZ"/>
    <property type="match status" value="1"/>
</dbReference>
<dbReference type="Gene3D" id="2.40.10.220">
    <property type="entry name" value="predicted glycosyltransferase like domains"/>
    <property type="match status" value="1"/>
</dbReference>
<keyword evidence="3" id="KW-1185">Reference proteome</keyword>
<dbReference type="InterPro" id="IPR009875">
    <property type="entry name" value="PilZ_domain"/>
</dbReference>
<comment type="caution">
    <text evidence="2">The sequence shown here is derived from an EMBL/GenBank/DDBJ whole genome shotgun (WGS) entry which is preliminary data.</text>
</comment>
<accession>A0ABX2IIL0</accession>
<evidence type="ECO:0000259" key="1">
    <source>
        <dbReference type="Pfam" id="PF07238"/>
    </source>
</evidence>
<gene>
    <name evidence="2" type="ORF">HJ583_003990</name>
</gene>
<feature type="domain" description="PilZ" evidence="1">
    <location>
        <begin position="8"/>
        <end position="108"/>
    </location>
</feature>
<dbReference type="Proteomes" id="UP000778523">
    <property type="component" value="Unassembled WGS sequence"/>
</dbReference>
<organism evidence="2 3">
    <name type="scientific">Uliginosibacterium aquaticum</name>
    <dbReference type="NCBI Taxonomy" id="2731212"/>
    <lineage>
        <taxon>Bacteria</taxon>
        <taxon>Pseudomonadati</taxon>
        <taxon>Pseudomonadota</taxon>
        <taxon>Betaproteobacteria</taxon>
        <taxon>Rhodocyclales</taxon>
        <taxon>Zoogloeaceae</taxon>
        <taxon>Uliginosibacterium</taxon>
    </lineage>
</organism>
<dbReference type="EMBL" id="JABCSC020000001">
    <property type="protein sequence ID" value="NSL54176.1"/>
    <property type="molecule type" value="Genomic_DNA"/>
</dbReference>
<sequence length="135" mass="14606">MNLPSPAERRQRQRFAALREGKPCIEIQIGDARGTLIDLSLDGFGLPATLPLSSAPFDFVLRLIDGFGDKVRGRAELVSLTGEGSQRQQGCRFIELDAAGAQTLKEWLVVIVICSASVRLSSREAEAIVQGPSLI</sequence>
<protein>
    <submittedName>
        <fullName evidence="2">PilZ domain-containing protein</fullName>
    </submittedName>
</protein>